<reference evidence="1" key="1">
    <citation type="submission" date="2022-01" db="EMBL/GenBank/DDBJ databases">
        <title>Genome Sequence Resource for Two Populations of Ditylenchus destructor, the Migratory Endoparasitic Phytonematode.</title>
        <authorList>
            <person name="Zhang H."/>
            <person name="Lin R."/>
            <person name="Xie B."/>
        </authorList>
    </citation>
    <scope>NUCLEOTIDE SEQUENCE</scope>
    <source>
        <strain evidence="1">BazhouSP</strain>
    </source>
</reference>
<organism evidence="1 2">
    <name type="scientific">Ditylenchus destructor</name>
    <dbReference type="NCBI Taxonomy" id="166010"/>
    <lineage>
        <taxon>Eukaryota</taxon>
        <taxon>Metazoa</taxon>
        <taxon>Ecdysozoa</taxon>
        <taxon>Nematoda</taxon>
        <taxon>Chromadorea</taxon>
        <taxon>Rhabditida</taxon>
        <taxon>Tylenchina</taxon>
        <taxon>Tylenchomorpha</taxon>
        <taxon>Sphaerularioidea</taxon>
        <taxon>Anguinidae</taxon>
        <taxon>Anguininae</taxon>
        <taxon>Ditylenchus</taxon>
    </lineage>
</organism>
<gene>
    <name evidence="1" type="ORF">DdX_16861</name>
</gene>
<sequence>MSLLRYENRKRFYAFPARLVALAIADFNFGREKNLQRQCGVLKSYTDEIQLSIDIDGLALVNFGAWSDSLSQKLAFDSASQTLQEQVPSLVNVASLTVWPVPSVILMILDQVDVPHLGLRFTFYDNWLRFVWISSSLHIQKTTQVLSFLTFLQTWPFLVPLPEYTYEGCVNSGGTSSSTFTDSWTFE</sequence>
<protein>
    <submittedName>
        <fullName evidence="1">Uncharacterized protein</fullName>
    </submittedName>
</protein>
<evidence type="ECO:0000313" key="2">
    <source>
        <dbReference type="Proteomes" id="UP001201812"/>
    </source>
</evidence>
<dbReference type="Proteomes" id="UP001201812">
    <property type="component" value="Unassembled WGS sequence"/>
</dbReference>
<comment type="caution">
    <text evidence="1">The sequence shown here is derived from an EMBL/GenBank/DDBJ whole genome shotgun (WGS) entry which is preliminary data.</text>
</comment>
<dbReference type="AlphaFoldDB" id="A0AAD4QWC0"/>
<keyword evidence="2" id="KW-1185">Reference proteome</keyword>
<proteinExistence type="predicted"/>
<dbReference type="EMBL" id="JAKKPZ010000153">
    <property type="protein sequence ID" value="KAI1700193.1"/>
    <property type="molecule type" value="Genomic_DNA"/>
</dbReference>
<name>A0AAD4QWC0_9BILA</name>
<accession>A0AAD4QWC0</accession>
<evidence type="ECO:0000313" key="1">
    <source>
        <dbReference type="EMBL" id="KAI1700193.1"/>
    </source>
</evidence>